<sequence>MSTDSSTSLTNETKDPSQSAQDPPPPTSDSNPLNSHNGDQHTENPLNKPRPMRKYTRNQLVALSNSPLVQPPPNMPELKVWFGSENENLMKKDDSPTPNTARDRRFRRDADDGDTPSRPSFRSTLSQPSQMGNFKHQSLRPNDRDRDRDRDRDGDRERERDIRDKEGHERLRHLSDKFDRDRLALPLSNTRNLKERDTAPHLTAAGRAAQPLSSNAASRRAETREATKKKVGEASEDWRRGAEPPRTTREERTDANKRDDRERARSRPRDSSGTKRESSASRRDRDEPREKARGDREDSRRDRDRDRDLETDDDPRRWRDDGKREERLASRRERGRDKPAQDGNWDSSADKRWLPGEERDIRYKRTARDRKPGNPSGDDLREKEDRRDKDREKEKEPAWMDTYVPETTTGILGGQNLTGELDGIQAWKKELKEKEKEAKEKDAPKDSESVTLQPSVPDKPPMDEIQMFKMMMKQEEMKRNELGSDSGPRGEQLPSDGSGQVMHKQKPNEHDSTADSLVRNPEIVQSQVSQATINLSALSLDPLSRKDPLIPIPNKALADQDRILLSTKNSQTSLLPESSLSSGLSGKPADSTTSGSFQPPPGSRLLAFARPTPPANPLNPPNNVQVSNGLQSVSQEAMQGLSRVEPPRPQPGFSPFEEQNRQTFGFEEQKDMSQAHYLNSLPRGMVDQSFNSNVQAPEANYNGTAVGKGSRFAKFFDGKARDNAPPSAKQQAIGGFTSPSPNHNHRHEHTSLVTGTSGDQRAMDDLFAMLNSSAQRGNVGHQSNNNALPNNAGAFGNPGPSLHALQQQHLLQQSQLHHSNRLEPLYDSRGDDRSFVPDGMVPGLRTAPPPPPRSREGHFLDQPEDPLYNFQRLSQMNAQGRNLEPLFSGPTPIYAQQQQGGRPNIGVNLQSGQPQYRGGPSPNLNQGGLMSNNLQQRLPPGLANLGARPPHEPNQFIGLPGLASNVPHGGLHGNGLLPPQQQLPFNNFNGNNNVGFNNGPQIRGPIPGQHLHNNALQQQHSLPLGNLGHPNLDPRLSNHHQLMGLGGSGVSGNRLNNSGFLQQGQAVPPHLGIRPQQQQPQQQHLPPHMLPQLMPPHLQQQGHPVSNNQPNHDLIALLMGGQHRE</sequence>
<feature type="compositionally biased region" description="Basic and acidic residues" evidence="1">
    <location>
        <begin position="432"/>
        <end position="448"/>
    </location>
</feature>
<feature type="compositionally biased region" description="Polar residues" evidence="1">
    <location>
        <begin position="405"/>
        <end position="417"/>
    </location>
</feature>
<feature type="region of interest" description="Disordered" evidence="1">
    <location>
        <begin position="432"/>
        <end position="523"/>
    </location>
</feature>
<feature type="compositionally biased region" description="Basic and acidic residues" evidence="1">
    <location>
        <begin position="472"/>
        <end position="482"/>
    </location>
</feature>
<feature type="compositionally biased region" description="Polar residues" evidence="1">
    <location>
        <begin position="117"/>
        <end position="140"/>
    </location>
</feature>
<feature type="compositionally biased region" description="Polar residues" evidence="1">
    <location>
        <begin position="57"/>
        <end position="68"/>
    </location>
</feature>
<dbReference type="AlphaFoldDB" id="A0A8H4R632"/>
<feature type="compositionally biased region" description="Polar residues" evidence="1">
    <location>
        <begin position="922"/>
        <end position="936"/>
    </location>
</feature>
<dbReference type="EMBL" id="JAACJL010000001">
    <property type="protein sequence ID" value="KAF4623573.1"/>
    <property type="molecule type" value="Genomic_DNA"/>
</dbReference>
<feature type="region of interest" description="Disordered" evidence="1">
    <location>
        <begin position="1"/>
        <end position="417"/>
    </location>
</feature>
<evidence type="ECO:0000313" key="3">
    <source>
        <dbReference type="Proteomes" id="UP000521872"/>
    </source>
</evidence>
<feature type="compositionally biased region" description="Low complexity" evidence="1">
    <location>
        <begin position="1075"/>
        <end position="1104"/>
    </location>
</feature>
<feature type="region of interest" description="Disordered" evidence="1">
    <location>
        <begin position="897"/>
        <end position="950"/>
    </location>
</feature>
<dbReference type="Proteomes" id="UP000521872">
    <property type="component" value="Unassembled WGS sequence"/>
</dbReference>
<reference evidence="2 3" key="1">
    <citation type="submission" date="2019-12" db="EMBL/GenBank/DDBJ databases">
        <authorList>
            <person name="Floudas D."/>
            <person name="Bentzer J."/>
            <person name="Ahren D."/>
            <person name="Johansson T."/>
            <person name="Persson P."/>
            <person name="Tunlid A."/>
        </authorList>
    </citation>
    <scope>NUCLEOTIDE SEQUENCE [LARGE SCALE GENOMIC DNA]</scope>
    <source>
        <strain evidence="2 3">CBS 102.39</strain>
    </source>
</reference>
<comment type="caution">
    <text evidence="2">The sequence shown here is derived from an EMBL/GenBank/DDBJ whole genome shotgun (WGS) entry which is preliminary data.</text>
</comment>
<feature type="compositionally biased region" description="Pro residues" evidence="1">
    <location>
        <begin position="611"/>
        <end position="620"/>
    </location>
</feature>
<feature type="compositionally biased region" description="Polar residues" evidence="1">
    <location>
        <begin position="1"/>
        <end position="11"/>
    </location>
</feature>
<proteinExistence type="predicted"/>
<feature type="compositionally biased region" description="Low complexity" evidence="1">
    <location>
        <begin position="570"/>
        <end position="585"/>
    </location>
</feature>
<feature type="region of interest" description="Disordered" evidence="1">
    <location>
        <begin position="717"/>
        <end position="758"/>
    </location>
</feature>
<feature type="compositionally biased region" description="Basic and acidic residues" evidence="1">
    <location>
        <begin position="219"/>
        <end position="340"/>
    </location>
</feature>
<keyword evidence="3" id="KW-1185">Reference proteome</keyword>
<accession>A0A8H4R632</accession>
<evidence type="ECO:0000256" key="1">
    <source>
        <dbReference type="SAM" id="MobiDB-lite"/>
    </source>
</evidence>
<feature type="compositionally biased region" description="Polar residues" evidence="1">
    <location>
        <begin position="776"/>
        <end position="789"/>
    </location>
</feature>
<feature type="compositionally biased region" description="Polar residues" evidence="1">
    <location>
        <begin position="897"/>
        <end position="914"/>
    </location>
</feature>
<feature type="compositionally biased region" description="Basic and acidic residues" evidence="1">
    <location>
        <begin position="348"/>
        <end position="363"/>
    </location>
</feature>
<feature type="region of interest" description="Disordered" evidence="1">
    <location>
        <begin position="1071"/>
        <end position="1111"/>
    </location>
</feature>
<organism evidence="2 3">
    <name type="scientific">Agrocybe pediades</name>
    <dbReference type="NCBI Taxonomy" id="84607"/>
    <lineage>
        <taxon>Eukaryota</taxon>
        <taxon>Fungi</taxon>
        <taxon>Dikarya</taxon>
        <taxon>Basidiomycota</taxon>
        <taxon>Agaricomycotina</taxon>
        <taxon>Agaricomycetes</taxon>
        <taxon>Agaricomycetidae</taxon>
        <taxon>Agaricales</taxon>
        <taxon>Agaricineae</taxon>
        <taxon>Strophariaceae</taxon>
        <taxon>Agrocybe</taxon>
    </lineage>
</organism>
<evidence type="ECO:0000313" key="2">
    <source>
        <dbReference type="EMBL" id="KAF4623573.1"/>
    </source>
</evidence>
<feature type="region of interest" description="Disordered" evidence="1">
    <location>
        <begin position="776"/>
        <end position="802"/>
    </location>
</feature>
<feature type="region of interest" description="Disordered" evidence="1">
    <location>
        <begin position="540"/>
        <end position="627"/>
    </location>
</feature>
<feature type="compositionally biased region" description="Basic and acidic residues" evidence="1">
    <location>
        <begin position="88"/>
        <end position="110"/>
    </location>
</feature>
<protein>
    <submittedName>
        <fullName evidence="2">Uncharacterized protein</fullName>
    </submittedName>
</protein>
<feature type="compositionally biased region" description="Basic and acidic residues" evidence="1">
    <location>
        <begin position="141"/>
        <end position="183"/>
    </location>
</feature>
<feature type="compositionally biased region" description="Basic and acidic residues" evidence="1">
    <location>
        <begin position="378"/>
        <end position="398"/>
    </location>
</feature>
<name>A0A8H4R632_9AGAR</name>
<gene>
    <name evidence="2" type="ORF">D9613_001949</name>
</gene>